<keyword evidence="3" id="KW-1185">Reference proteome</keyword>
<dbReference type="EMBL" id="BAAAPC010000001">
    <property type="protein sequence ID" value="GAA1980455.1"/>
    <property type="molecule type" value="Genomic_DNA"/>
</dbReference>
<feature type="compositionally biased region" description="Basic residues" evidence="1">
    <location>
        <begin position="65"/>
        <end position="74"/>
    </location>
</feature>
<dbReference type="Proteomes" id="UP001501585">
    <property type="component" value="Unassembled WGS sequence"/>
</dbReference>
<organism evidence="2 3">
    <name type="scientific">Nocardiopsis rhodophaea</name>
    <dbReference type="NCBI Taxonomy" id="280238"/>
    <lineage>
        <taxon>Bacteria</taxon>
        <taxon>Bacillati</taxon>
        <taxon>Actinomycetota</taxon>
        <taxon>Actinomycetes</taxon>
        <taxon>Streptosporangiales</taxon>
        <taxon>Nocardiopsidaceae</taxon>
        <taxon>Nocardiopsis</taxon>
    </lineage>
</organism>
<evidence type="ECO:0008006" key="4">
    <source>
        <dbReference type="Google" id="ProtNLM"/>
    </source>
</evidence>
<name>A0ABN2S504_9ACTN</name>
<proteinExistence type="predicted"/>
<protein>
    <recommendedName>
        <fullName evidence="4">Transposase</fullName>
    </recommendedName>
</protein>
<sequence>MPRRRPREGEIGDHTRRTVPVRFTAYEIGRLLALLQPRPSQSEGLRRGLSWSHWRRCYQAAARACHRRRSRARDRARATARPPPRPSP</sequence>
<comment type="caution">
    <text evidence="2">The sequence shown here is derived from an EMBL/GenBank/DDBJ whole genome shotgun (WGS) entry which is preliminary data.</text>
</comment>
<evidence type="ECO:0000313" key="2">
    <source>
        <dbReference type="EMBL" id="GAA1980455.1"/>
    </source>
</evidence>
<reference evidence="2 3" key="1">
    <citation type="journal article" date="2019" name="Int. J. Syst. Evol. Microbiol.">
        <title>The Global Catalogue of Microorganisms (GCM) 10K type strain sequencing project: providing services to taxonomists for standard genome sequencing and annotation.</title>
        <authorList>
            <consortium name="The Broad Institute Genomics Platform"/>
            <consortium name="The Broad Institute Genome Sequencing Center for Infectious Disease"/>
            <person name="Wu L."/>
            <person name="Ma J."/>
        </authorList>
    </citation>
    <scope>NUCLEOTIDE SEQUENCE [LARGE SCALE GENOMIC DNA]</scope>
    <source>
        <strain evidence="2 3">JCM 15313</strain>
    </source>
</reference>
<evidence type="ECO:0000313" key="3">
    <source>
        <dbReference type="Proteomes" id="UP001501585"/>
    </source>
</evidence>
<evidence type="ECO:0000256" key="1">
    <source>
        <dbReference type="SAM" id="MobiDB-lite"/>
    </source>
</evidence>
<accession>A0ABN2S504</accession>
<gene>
    <name evidence="2" type="ORF">GCM10009799_01990</name>
</gene>
<feature type="region of interest" description="Disordered" evidence="1">
    <location>
        <begin position="65"/>
        <end position="88"/>
    </location>
</feature>